<evidence type="ECO:0000256" key="6">
    <source>
        <dbReference type="SAM" id="MobiDB-lite"/>
    </source>
</evidence>
<dbReference type="PANTHER" id="PTHR32060:SF30">
    <property type="entry name" value="CARBOXY-TERMINAL PROCESSING PROTEASE CTPA"/>
    <property type="match status" value="1"/>
</dbReference>
<feature type="compositionally biased region" description="Basic and acidic residues" evidence="6">
    <location>
        <begin position="382"/>
        <end position="402"/>
    </location>
</feature>
<sequence>MSAVTRHGLALALSFMAGVSLTAVHAVWAEKEVLPENRLPLDELRTFTGVLDAVKQDYVEPVKDKDLLENAIRGMLSNLDPHSAYLDAEAFQDLQIGTSGEFGGLGIEVSQEEGFLKVIAPIDDTPAQRAGIRSGDLIIRLDDTSVKGMSLADAIQRMRGKPNTPITLTIVREGVRKPLKFKLIREIIQVKSVKNRLLDPGFAYVRITQFQSKTAQNLRQAFQELEQQNKGPLRGMVLDLRNNPGGILNGAVEVADEFLESGVIVQTKGRGSDSDQSFKATPEDLLKGAPLVVLVNGGSASASEIVAGALQDHRRALILGERTFGKGSVQTILPLGNGTAVKLTTARYYTPNGRSIQAEGIEPDIKVKPLKITVGDNNADSDFTKEADLTGHLRNDRSDKVENAPADSAATPKTDGDLAQSDYQLSEALNLLKGMILLQNRKSG</sequence>
<dbReference type="Gene3D" id="2.30.42.10">
    <property type="match status" value="1"/>
</dbReference>
<dbReference type="Gene3D" id="3.30.750.44">
    <property type="match status" value="1"/>
</dbReference>
<evidence type="ECO:0000256" key="3">
    <source>
        <dbReference type="ARBA" id="ARBA00022801"/>
    </source>
</evidence>
<feature type="chain" id="PRO_5031264948" evidence="7">
    <location>
        <begin position="27"/>
        <end position="444"/>
    </location>
</feature>
<dbReference type="Pfam" id="PF17820">
    <property type="entry name" value="PDZ_6"/>
    <property type="match status" value="1"/>
</dbReference>
<name>A0A7U7J674_9GAMM</name>
<dbReference type="AlphaFoldDB" id="A0A7U7J674"/>
<evidence type="ECO:0000256" key="1">
    <source>
        <dbReference type="ARBA" id="ARBA00009179"/>
    </source>
</evidence>
<evidence type="ECO:0000313" key="10">
    <source>
        <dbReference type="Proteomes" id="UP000019184"/>
    </source>
</evidence>
<dbReference type="FunFam" id="3.90.226.10:FF:000029">
    <property type="entry name" value="Peptidase, S41 family"/>
    <property type="match status" value="1"/>
</dbReference>
<dbReference type="EMBL" id="CBTK010000298">
    <property type="protein sequence ID" value="CDH47342.1"/>
    <property type="molecule type" value="Genomic_DNA"/>
</dbReference>
<dbReference type="InterPro" id="IPR005151">
    <property type="entry name" value="Tail-specific_protease"/>
</dbReference>
<comment type="caution">
    <text evidence="9">The sequence shown here is derived from an EMBL/GenBank/DDBJ whole genome shotgun (WGS) entry which is preliminary data.</text>
</comment>
<dbReference type="Pfam" id="PF03572">
    <property type="entry name" value="Peptidase_S41"/>
    <property type="match status" value="1"/>
</dbReference>
<organism evidence="9 10">
    <name type="scientific">Candidatus Contendobacter odensis Run_B_J11</name>
    <dbReference type="NCBI Taxonomy" id="1400861"/>
    <lineage>
        <taxon>Bacteria</taxon>
        <taxon>Pseudomonadati</taxon>
        <taxon>Pseudomonadota</taxon>
        <taxon>Gammaproteobacteria</taxon>
        <taxon>Candidatus Competibacteraceae</taxon>
        <taxon>Candidatus Contendibacter</taxon>
    </lineage>
</organism>
<dbReference type="SMART" id="SM00245">
    <property type="entry name" value="TSPc"/>
    <property type="match status" value="1"/>
</dbReference>
<keyword evidence="2 5" id="KW-0645">Protease</keyword>
<dbReference type="InterPro" id="IPR041489">
    <property type="entry name" value="PDZ_6"/>
</dbReference>
<dbReference type="Pfam" id="PF22694">
    <property type="entry name" value="CtpB_N-like"/>
    <property type="match status" value="1"/>
</dbReference>
<dbReference type="InterPro" id="IPR004447">
    <property type="entry name" value="Peptidase_S41A"/>
</dbReference>
<evidence type="ECO:0000313" key="9">
    <source>
        <dbReference type="EMBL" id="CDH47342.1"/>
    </source>
</evidence>
<dbReference type="InterPro" id="IPR001478">
    <property type="entry name" value="PDZ"/>
</dbReference>
<comment type="similarity">
    <text evidence="1 5">Belongs to the peptidase S41A family.</text>
</comment>
<dbReference type="SMART" id="SM00228">
    <property type="entry name" value="PDZ"/>
    <property type="match status" value="1"/>
</dbReference>
<evidence type="ECO:0000256" key="5">
    <source>
        <dbReference type="RuleBase" id="RU004404"/>
    </source>
</evidence>
<dbReference type="Proteomes" id="UP000019184">
    <property type="component" value="Unassembled WGS sequence"/>
</dbReference>
<evidence type="ECO:0000256" key="7">
    <source>
        <dbReference type="SAM" id="SignalP"/>
    </source>
</evidence>
<dbReference type="InterPro" id="IPR029045">
    <property type="entry name" value="ClpP/crotonase-like_dom_sf"/>
</dbReference>
<evidence type="ECO:0000259" key="8">
    <source>
        <dbReference type="PROSITE" id="PS50106"/>
    </source>
</evidence>
<dbReference type="PANTHER" id="PTHR32060">
    <property type="entry name" value="TAIL-SPECIFIC PROTEASE"/>
    <property type="match status" value="1"/>
</dbReference>
<gene>
    <name evidence="9" type="ORF">BN874_80032</name>
</gene>
<dbReference type="SUPFAM" id="SSF52096">
    <property type="entry name" value="ClpP/crotonase"/>
    <property type="match status" value="1"/>
</dbReference>
<dbReference type="OrthoDB" id="9812068at2"/>
<dbReference type="GO" id="GO:0030288">
    <property type="term" value="C:outer membrane-bounded periplasmic space"/>
    <property type="evidence" value="ECO:0007669"/>
    <property type="project" value="TreeGrafter"/>
</dbReference>
<feature type="region of interest" description="Disordered" evidence="6">
    <location>
        <begin position="377"/>
        <end position="418"/>
    </location>
</feature>
<dbReference type="RefSeq" id="WP_034436220.1">
    <property type="nucleotide sequence ID" value="NZ_CBTK010000298.1"/>
</dbReference>
<dbReference type="CDD" id="cd07560">
    <property type="entry name" value="Peptidase_S41_CPP"/>
    <property type="match status" value="1"/>
</dbReference>
<dbReference type="InterPro" id="IPR055210">
    <property type="entry name" value="CtpA/B_N"/>
</dbReference>
<dbReference type="SUPFAM" id="SSF50156">
    <property type="entry name" value="PDZ domain-like"/>
    <property type="match status" value="1"/>
</dbReference>
<protein>
    <submittedName>
        <fullName evidence="9">Periplasmic protease</fullName>
    </submittedName>
</protein>
<reference evidence="9 10" key="1">
    <citation type="journal article" date="2014" name="ISME J.">
        <title>Candidatus Competibacter-lineage genomes retrieved from metagenomes reveal functional metabolic diversity.</title>
        <authorList>
            <person name="McIlroy S.J."/>
            <person name="Albertsen M."/>
            <person name="Andresen E.K."/>
            <person name="Saunders A.M."/>
            <person name="Kristiansen R."/>
            <person name="Stokholm-Bjerregaard M."/>
            <person name="Nielsen K.L."/>
            <person name="Nielsen P.H."/>
        </authorList>
    </citation>
    <scope>NUCLEOTIDE SEQUENCE [LARGE SCALE GENOMIC DNA]</scope>
    <source>
        <strain evidence="9 10">Run_B_J11</strain>
    </source>
</reference>
<dbReference type="CDD" id="cd06782">
    <property type="entry name" value="cpPDZ_CPP-like"/>
    <property type="match status" value="1"/>
</dbReference>
<accession>A0A7U7J674</accession>
<keyword evidence="10" id="KW-1185">Reference proteome</keyword>
<dbReference type="NCBIfam" id="TIGR00225">
    <property type="entry name" value="prc"/>
    <property type="match status" value="1"/>
</dbReference>
<dbReference type="InterPro" id="IPR036034">
    <property type="entry name" value="PDZ_sf"/>
</dbReference>
<dbReference type="GO" id="GO:0006508">
    <property type="term" value="P:proteolysis"/>
    <property type="evidence" value="ECO:0007669"/>
    <property type="project" value="UniProtKB-KW"/>
</dbReference>
<evidence type="ECO:0000256" key="2">
    <source>
        <dbReference type="ARBA" id="ARBA00022670"/>
    </source>
</evidence>
<proteinExistence type="inferred from homology"/>
<dbReference type="PROSITE" id="PS50106">
    <property type="entry name" value="PDZ"/>
    <property type="match status" value="1"/>
</dbReference>
<keyword evidence="4 5" id="KW-0720">Serine protease</keyword>
<dbReference type="Gene3D" id="3.90.226.10">
    <property type="entry name" value="2-enoyl-CoA Hydratase, Chain A, domain 1"/>
    <property type="match status" value="1"/>
</dbReference>
<dbReference type="GO" id="GO:0007165">
    <property type="term" value="P:signal transduction"/>
    <property type="evidence" value="ECO:0007669"/>
    <property type="project" value="TreeGrafter"/>
</dbReference>
<dbReference type="GO" id="GO:0008236">
    <property type="term" value="F:serine-type peptidase activity"/>
    <property type="evidence" value="ECO:0007669"/>
    <property type="project" value="UniProtKB-KW"/>
</dbReference>
<keyword evidence="3 5" id="KW-0378">Hydrolase</keyword>
<dbReference type="GO" id="GO:0004175">
    <property type="term" value="F:endopeptidase activity"/>
    <property type="evidence" value="ECO:0007669"/>
    <property type="project" value="TreeGrafter"/>
</dbReference>
<feature type="signal peptide" evidence="7">
    <location>
        <begin position="1"/>
        <end position="26"/>
    </location>
</feature>
<dbReference type="FunFam" id="2.30.42.10:FF:000063">
    <property type="entry name" value="Peptidase, S41 family"/>
    <property type="match status" value="1"/>
</dbReference>
<evidence type="ECO:0000256" key="4">
    <source>
        <dbReference type="ARBA" id="ARBA00022825"/>
    </source>
</evidence>
<keyword evidence="7" id="KW-0732">Signal</keyword>
<feature type="domain" description="PDZ" evidence="8">
    <location>
        <begin position="91"/>
        <end position="159"/>
    </location>
</feature>